<evidence type="ECO:0000313" key="6">
    <source>
        <dbReference type="Proteomes" id="UP000510886"/>
    </source>
</evidence>
<evidence type="ECO:0000256" key="3">
    <source>
        <dbReference type="PROSITE-ProRule" id="PRU01106"/>
    </source>
</evidence>
<dbReference type="KEGG" id="lsw:GTO87_00305"/>
<dbReference type="Proteomes" id="UP000510886">
    <property type="component" value="Chromosome"/>
</dbReference>
<dbReference type="InterPro" id="IPR006683">
    <property type="entry name" value="Thioestr_dom"/>
</dbReference>
<evidence type="ECO:0000256" key="1">
    <source>
        <dbReference type="ARBA" id="ARBA00010458"/>
    </source>
</evidence>
<dbReference type="InterPro" id="IPR040170">
    <property type="entry name" value="Cytosol_ACT"/>
</dbReference>
<name>A0A7H9EHN4_9LACO</name>
<dbReference type="InterPro" id="IPR033120">
    <property type="entry name" value="HOTDOG_ACOT"/>
</dbReference>
<dbReference type="GO" id="GO:0006637">
    <property type="term" value="P:acyl-CoA metabolic process"/>
    <property type="evidence" value="ECO:0007669"/>
    <property type="project" value="TreeGrafter"/>
</dbReference>
<dbReference type="SUPFAM" id="SSF54637">
    <property type="entry name" value="Thioesterase/thiol ester dehydrase-isomerase"/>
    <property type="match status" value="1"/>
</dbReference>
<dbReference type="GO" id="GO:0009062">
    <property type="term" value="P:fatty acid catabolic process"/>
    <property type="evidence" value="ECO:0007669"/>
    <property type="project" value="TreeGrafter"/>
</dbReference>
<evidence type="ECO:0000313" key="5">
    <source>
        <dbReference type="EMBL" id="QLL77208.1"/>
    </source>
</evidence>
<dbReference type="PANTHER" id="PTHR11049:SF24">
    <property type="entry name" value="CYTOSOLIC ACYL COENZYME A THIOESTER HYDROLASE"/>
    <property type="match status" value="1"/>
</dbReference>
<evidence type="ECO:0000256" key="2">
    <source>
        <dbReference type="ARBA" id="ARBA00022801"/>
    </source>
</evidence>
<dbReference type="PROSITE" id="PS51770">
    <property type="entry name" value="HOTDOG_ACOT"/>
    <property type="match status" value="1"/>
</dbReference>
<feature type="domain" description="HotDog ACOT-type" evidence="4">
    <location>
        <begin position="8"/>
        <end position="120"/>
    </location>
</feature>
<evidence type="ECO:0000259" key="4">
    <source>
        <dbReference type="PROSITE" id="PS51770"/>
    </source>
</evidence>
<sequence length="161" mass="17825">MSQSFTCHDTRITSSYRLLASDLNEHNTVYGGHLLSILDGVASLSASRIAPSQMVTAAVDHYDFIHPFTLNDMLTITTYVSGVGTRSLEVFAKLTGERLDTHEHFLGGTAFLTFVLLDQAATLPAVVPQTTEERAICAGYFDRKQKQQAYRKNLPWSALEI</sequence>
<dbReference type="AlphaFoldDB" id="A0A7H9EHN4"/>
<dbReference type="RefSeq" id="WP_180849034.1">
    <property type="nucleotide sequence ID" value="NZ_CP047418.1"/>
</dbReference>
<reference evidence="5 6" key="1">
    <citation type="submission" date="2020-01" db="EMBL/GenBank/DDBJ databases">
        <title>Complete and circular genome sequences of six lactobacillus isolates from horses.</title>
        <authorList>
            <person name="Hassan H.M."/>
        </authorList>
    </citation>
    <scope>NUCLEOTIDE SEQUENCE [LARGE SCALE GENOMIC DNA]</scope>
    <source>
        <strain evidence="5 6">1A</strain>
    </source>
</reference>
<dbReference type="GO" id="GO:0052816">
    <property type="term" value="F:long-chain fatty acyl-CoA hydrolase activity"/>
    <property type="evidence" value="ECO:0007669"/>
    <property type="project" value="TreeGrafter"/>
</dbReference>
<proteinExistence type="inferred from homology"/>
<dbReference type="GO" id="GO:0005829">
    <property type="term" value="C:cytosol"/>
    <property type="evidence" value="ECO:0007669"/>
    <property type="project" value="TreeGrafter"/>
</dbReference>
<protein>
    <submittedName>
        <fullName evidence="5">Acyl-CoA thioesterase</fullName>
    </submittedName>
</protein>
<dbReference type="CDD" id="cd03442">
    <property type="entry name" value="BFIT_BACH"/>
    <property type="match status" value="1"/>
</dbReference>
<dbReference type="EMBL" id="CP047418">
    <property type="protein sequence ID" value="QLL77208.1"/>
    <property type="molecule type" value="Genomic_DNA"/>
</dbReference>
<dbReference type="InterPro" id="IPR029069">
    <property type="entry name" value="HotDog_dom_sf"/>
</dbReference>
<dbReference type="Gene3D" id="3.10.129.10">
    <property type="entry name" value="Hotdog Thioesterase"/>
    <property type="match status" value="1"/>
</dbReference>
<dbReference type="PANTHER" id="PTHR11049">
    <property type="entry name" value="ACYL COENZYME A THIOESTER HYDROLASE"/>
    <property type="match status" value="1"/>
</dbReference>
<keyword evidence="2 3" id="KW-0378">Hydrolase</keyword>
<organism evidence="5 6">
    <name type="scientific">Ligilactobacillus saerimneri</name>
    <dbReference type="NCBI Taxonomy" id="228229"/>
    <lineage>
        <taxon>Bacteria</taxon>
        <taxon>Bacillati</taxon>
        <taxon>Bacillota</taxon>
        <taxon>Bacilli</taxon>
        <taxon>Lactobacillales</taxon>
        <taxon>Lactobacillaceae</taxon>
        <taxon>Ligilactobacillus</taxon>
    </lineage>
</organism>
<dbReference type="Pfam" id="PF03061">
    <property type="entry name" value="4HBT"/>
    <property type="match status" value="1"/>
</dbReference>
<comment type="similarity">
    <text evidence="1">Belongs to the acyl coenzyme A hydrolase family.</text>
</comment>
<gene>
    <name evidence="5" type="ORF">GTO87_00305</name>
</gene>
<accession>A0A7H9EHN4</accession>